<dbReference type="Proteomes" id="UP000741863">
    <property type="component" value="Unassembled WGS sequence"/>
</dbReference>
<proteinExistence type="predicted"/>
<comment type="caution">
    <text evidence="1">The sequence shown here is derived from an EMBL/GenBank/DDBJ whole genome shotgun (WGS) entry which is preliminary data.</text>
</comment>
<keyword evidence="2" id="KW-1185">Reference proteome</keyword>
<protein>
    <submittedName>
        <fullName evidence="1">Uncharacterized protein</fullName>
    </submittedName>
</protein>
<evidence type="ECO:0000313" key="2">
    <source>
        <dbReference type="Proteomes" id="UP000741863"/>
    </source>
</evidence>
<evidence type="ECO:0000313" key="1">
    <source>
        <dbReference type="EMBL" id="MBM7632770.1"/>
    </source>
</evidence>
<dbReference type="RefSeq" id="WP_204697134.1">
    <property type="nucleotide sequence ID" value="NZ_JAFBEC010000004.1"/>
</dbReference>
<accession>A0ABS2PCI7</accession>
<dbReference type="EMBL" id="JAFBEC010000004">
    <property type="protein sequence ID" value="MBM7632770.1"/>
    <property type="molecule type" value="Genomic_DNA"/>
</dbReference>
<sequence length="220" mass="26238">MSIESEQIYQELLRLRMNQVNGKLSDEEQQKLDTALSSVEQRIEEKYGKEVDYNKAQEERWVSFHAYRNYTLQKFEPSRSLLDVILRRPASAPEIEDYFISFDDEGYQEETLQYYNVLKLSYLLEEQGMTCTFSELIPGTAIEYLINEVRLDQEDVLERLQNPKPQWSLEKLEQLSGLEDELEGDRELQDMVIWLKEMWRNDYQVIADYDIALKLRVPEE</sequence>
<name>A0ABS2PCI7_9BACL</name>
<organism evidence="1 2">
    <name type="scientific">Geomicrobium sediminis</name>
    <dbReference type="NCBI Taxonomy" id="1347788"/>
    <lineage>
        <taxon>Bacteria</taxon>
        <taxon>Bacillati</taxon>
        <taxon>Bacillota</taxon>
        <taxon>Bacilli</taxon>
        <taxon>Bacillales</taxon>
        <taxon>Geomicrobium</taxon>
    </lineage>
</organism>
<reference evidence="1 2" key="1">
    <citation type="submission" date="2021-01" db="EMBL/GenBank/DDBJ databases">
        <title>Genomic Encyclopedia of Type Strains, Phase IV (KMG-IV): sequencing the most valuable type-strain genomes for metagenomic binning, comparative biology and taxonomic classification.</title>
        <authorList>
            <person name="Goeker M."/>
        </authorList>
    </citation>
    <scope>NUCLEOTIDE SEQUENCE [LARGE SCALE GENOMIC DNA]</scope>
    <source>
        <strain evidence="1 2">DSM 25540</strain>
    </source>
</reference>
<gene>
    <name evidence="1" type="ORF">JOD17_001864</name>
</gene>